<evidence type="ECO:0000256" key="1">
    <source>
        <dbReference type="SAM" id="MobiDB-lite"/>
    </source>
</evidence>
<feature type="compositionally biased region" description="Low complexity" evidence="1">
    <location>
        <begin position="270"/>
        <end position="287"/>
    </location>
</feature>
<feature type="region of interest" description="Disordered" evidence="1">
    <location>
        <begin position="1"/>
        <end position="28"/>
    </location>
</feature>
<keyword evidence="3" id="KW-1185">Reference proteome</keyword>
<name>A0AA88KDW2_NAELO</name>
<dbReference type="RefSeq" id="XP_044544224.1">
    <property type="nucleotide sequence ID" value="XM_044685556.1"/>
</dbReference>
<feature type="compositionally biased region" description="Acidic residues" evidence="1">
    <location>
        <begin position="69"/>
        <end position="80"/>
    </location>
</feature>
<dbReference type="EMBL" id="PYSW02000040">
    <property type="protein sequence ID" value="KAG2375050.1"/>
    <property type="molecule type" value="Genomic_DNA"/>
</dbReference>
<organism evidence="2 3">
    <name type="scientific">Naegleria lovaniensis</name>
    <name type="common">Amoeba</name>
    <dbReference type="NCBI Taxonomy" id="51637"/>
    <lineage>
        <taxon>Eukaryota</taxon>
        <taxon>Discoba</taxon>
        <taxon>Heterolobosea</taxon>
        <taxon>Tetramitia</taxon>
        <taxon>Eutetramitia</taxon>
        <taxon>Vahlkampfiidae</taxon>
        <taxon>Naegleria</taxon>
    </lineage>
</organism>
<feature type="compositionally biased region" description="Polar residues" evidence="1">
    <location>
        <begin position="260"/>
        <end position="269"/>
    </location>
</feature>
<protein>
    <submittedName>
        <fullName evidence="2">Uncharacterized protein</fullName>
    </submittedName>
</protein>
<feature type="compositionally biased region" description="Basic and acidic residues" evidence="1">
    <location>
        <begin position="310"/>
        <end position="329"/>
    </location>
</feature>
<feature type="region of interest" description="Disordered" evidence="1">
    <location>
        <begin position="63"/>
        <end position="169"/>
    </location>
</feature>
<comment type="caution">
    <text evidence="2">The sequence shown here is derived from an EMBL/GenBank/DDBJ whole genome shotgun (WGS) entry which is preliminary data.</text>
</comment>
<feature type="compositionally biased region" description="Low complexity" evidence="1">
    <location>
        <begin position="294"/>
        <end position="303"/>
    </location>
</feature>
<evidence type="ECO:0000313" key="2">
    <source>
        <dbReference type="EMBL" id="KAG2375050.1"/>
    </source>
</evidence>
<feature type="compositionally biased region" description="Polar residues" evidence="1">
    <location>
        <begin position="15"/>
        <end position="28"/>
    </location>
</feature>
<feature type="region of interest" description="Disordered" evidence="1">
    <location>
        <begin position="242"/>
        <end position="347"/>
    </location>
</feature>
<dbReference type="GeneID" id="68102508"/>
<accession>A0AA88KDW2</accession>
<sequence>MLSTQSLPTTPSTSIAVESTNHTTSKAPKGSLQSFYLLLGALDYINDAQEYPRLSTGRISNFSNALMQGDDDNDDEETLEEDHNHDADDHTQRSRRRTRRTSRRTFEDEDFEMDNDDEEEEQELEIDEEDSEWSEEEQAISSGSAGKSSSSRRGQANAAASMSSSTTVTNHHANKIQHVNSEGLQICACCKRDSTVVSFLKNYSIHQGNIHNYRNCFPEYDVIPGISCMTCYHKQWRYTKGLYDPNKARNGSVNKREGIQRSNQKKNVTSQNSDAQSTHSSSSSNQSSKRKRSSSATSNSQASTHKRKKGIEDAHQGEHQVEEMNRDDVSSSNSSSSKKPRKLAKRKKEAVMILEPFTPGNNYSTLNVIMGMNKNVVENVDVARTLNNGPQEYGLPSTSTSGMMVMPPVVTAYQF</sequence>
<gene>
    <name evidence="2" type="ORF">C9374_010054</name>
</gene>
<feature type="compositionally biased region" description="Low complexity" evidence="1">
    <location>
        <begin position="141"/>
        <end position="165"/>
    </location>
</feature>
<feature type="compositionally biased region" description="Basic residues" evidence="1">
    <location>
        <begin position="338"/>
        <end position="347"/>
    </location>
</feature>
<feature type="compositionally biased region" description="Basic and acidic residues" evidence="1">
    <location>
        <begin position="81"/>
        <end position="92"/>
    </location>
</feature>
<feature type="compositionally biased region" description="Low complexity" evidence="1">
    <location>
        <begin position="1"/>
        <end position="14"/>
    </location>
</feature>
<feature type="compositionally biased region" description="Basic residues" evidence="1">
    <location>
        <begin position="93"/>
        <end position="103"/>
    </location>
</feature>
<dbReference type="Proteomes" id="UP000816034">
    <property type="component" value="Unassembled WGS sequence"/>
</dbReference>
<feature type="compositionally biased region" description="Acidic residues" evidence="1">
    <location>
        <begin position="107"/>
        <end position="138"/>
    </location>
</feature>
<dbReference type="AlphaFoldDB" id="A0AA88KDW2"/>
<proteinExistence type="predicted"/>
<reference evidence="2 3" key="1">
    <citation type="journal article" date="2018" name="BMC Genomics">
        <title>The genome of Naegleria lovaniensis, the basis for a comparative approach to unravel pathogenicity factors of the human pathogenic amoeba N. fowleri.</title>
        <authorList>
            <person name="Liechti N."/>
            <person name="Schurch N."/>
            <person name="Bruggmann R."/>
            <person name="Wittwer M."/>
        </authorList>
    </citation>
    <scope>NUCLEOTIDE SEQUENCE [LARGE SCALE GENOMIC DNA]</scope>
    <source>
        <strain evidence="2 3">ATCC 30569</strain>
    </source>
</reference>
<evidence type="ECO:0000313" key="3">
    <source>
        <dbReference type="Proteomes" id="UP000816034"/>
    </source>
</evidence>